<feature type="transmembrane region" description="Helical" evidence="5">
    <location>
        <begin position="20"/>
        <end position="42"/>
    </location>
</feature>
<dbReference type="NCBIfam" id="TIGR03061">
    <property type="entry name" value="pip_yhgE_Nterm"/>
    <property type="match status" value="1"/>
</dbReference>
<evidence type="ECO:0000256" key="4">
    <source>
        <dbReference type="ARBA" id="ARBA00023136"/>
    </source>
</evidence>
<feature type="transmembrane region" description="Helical" evidence="5">
    <location>
        <begin position="583"/>
        <end position="606"/>
    </location>
</feature>
<feature type="transmembrane region" description="Helical" evidence="5">
    <location>
        <begin position="543"/>
        <end position="563"/>
    </location>
</feature>
<dbReference type="NCBIfam" id="TIGR03057">
    <property type="entry name" value="xxxLxxG_by_4"/>
    <property type="match status" value="6"/>
</dbReference>
<accession>A0ABY9VJ97</accession>
<evidence type="ECO:0000256" key="5">
    <source>
        <dbReference type="SAM" id="Phobius"/>
    </source>
</evidence>
<dbReference type="Proteomes" id="UP001303324">
    <property type="component" value="Chromosome"/>
</dbReference>
<dbReference type="Pfam" id="PF12698">
    <property type="entry name" value="ABC2_membrane_3"/>
    <property type="match status" value="2"/>
</dbReference>
<keyword evidence="2 5" id="KW-0812">Transmembrane</keyword>
<proteinExistence type="predicted"/>
<organism evidence="7 8">
    <name type="scientific">Mesobacillus jeotgali</name>
    <dbReference type="NCBI Taxonomy" id="129985"/>
    <lineage>
        <taxon>Bacteria</taxon>
        <taxon>Bacillati</taxon>
        <taxon>Bacillota</taxon>
        <taxon>Bacilli</taxon>
        <taxon>Bacillales</taxon>
        <taxon>Bacillaceae</taxon>
        <taxon>Mesobacillus</taxon>
    </lineage>
</organism>
<dbReference type="RefSeq" id="WP_311074621.1">
    <property type="nucleotide sequence ID" value="NZ_CP134494.1"/>
</dbReference>
<evidence type="ECO:0000256" key="1">
    <source>
        <dbReference type="ARBA" id="ARBA00004141"/>
    </source>
</evidence>
<dbReference type="PANTHER" id="PTHR43077">
    <property type="entry name" value="TRANSPORT PERMEASE YVFS-RELATED"/>
    <property type="match status" value="1"/>
</dbReference>
<protein>
    <submittedName>
        <fullName evidence="7">YhgE/Pip domain-containing protein</fullName>
    </submittedName>
</protein>
<feature type="transmembrane region" description="Helical" evidence="5">
    <location>
        <begin position="703"/>
        <end position="723"/>
    </location>
</feature>
<dbReference type="InterPro" id="IPR017501">
    <property type="entry name" value="Phage_infect_YhgE_C"/>
</dbReference>
<dbReference type="SUPFAM" id="SSF58104">
    <property type="entry name" value="Methyl-accepting chemotaxis protein (MCP) signaling domain"/>
    <property type="match status" value="1"/>
</dbReference>
<dbReference type="Gene3D" id="3.40.1710.10">
    <property type="entry name" value="abc type-2 transporter like domain"/>
    <property type="match status" value="1"/>
</dbReference>
<feature type="domain" description="ABC-2 type transporter transmembrane" evidence="6">
    <location>
        <begin position="509"/>
        <end position="715"/>
    </location>
</feature>
<evidence type="ECO:0000313" key="7">
    <source>
        <dbReference type="EMBL" id="WNF24027.1"/>
    </source>
</evidence>
<dbReference type="InterPro" id="IPR017500">
    <property type="entry name" value="Phage_infect_YhgE_N"/>
</dbReference>
<dbReference type="PANTHER" id="PTHR43077:SF5">
    <property type="entry name" value="PHAGE INFECTION PROTEIN"/>
    <property type="match status" value="1"/>
</dbReference>
<dbReference type="InterPro" id="IPR023908">
    <property type="entry name" value="xxxLxxG_rpt"/>
</dbReference>
<keyword evidence="4 5" id="KW-0472">Membrane</keyword>
<evidence type="ECO:0000256" key="3">
    <source>
        <dbReference type="ARBA" id="ARBA00022989"/>
    </source>
</evidence>
<dbReference type="Gene3D" id="1.10.287.950">
    <property type="entry name" value="Methyl-accepting chemotaxis protein"/>
    <property type="match status" value="1"/>
</dbReference>
<dbReference type="NCBIfam" id="TIGR03062">
    <property type="entry name" value="pip_yhgE_Cterm"/>
    <property type="match status" value="1"/>
</dbReference>
<evidence type="ECO:0000256" key="2">
    <source>
        <dbReference type="ARBA" id="ARBA00022692"/>
    </source>
</evidence>
<dbReference type="InterPro" id="IPR051328">
    <property type="entry name" value="T7SS_ABC-Transporter"/>
</dbReference>
<reference evidence="7 8" key="1">
    <citation type="submission" date="2023-09" db="EMBL/GenBank/DDBJ databases">
        <title>Microbial mechanism of fulvic acid promoting antimony reduction mineralization in rice fields.</title>
        <authorList>
            <person name="Chen G."/>
            <person name="Lan J."/>
        </authorList>
    </citation>
    <scope>NUCLEOTIDE SEQUENCE [LARGE SCALE GENOMIC DNA]</scope>
    <source>
        <strain evidence="7 8">PS1</strain>
    </source>
</reference>
<evidence type="ECO:0000259" key="6">
    <source>
        <dbReference type="Pfam" id="PF12698"/>
    </source>
</evidence>
<dbReference type="EMBL" id="CP134494">
    <property type="protein sequence ID" value="WNF24027.1"/>
    <property type="molecule type" value="Genomic_DNA"/>
</dbReference>
<keyword evidence="8" id="KW-1185">Reference proteome</keyword>
<sequence length="732" mass="77342">MKKSLFTQELLAIFRNKKLLIPIIAVLFIPVLYSGMFLWAFWDPYEHLSDLPVAVANSDSGTTLDGEKLELGNDLVEKLKENQDFGFKFVSEEEGTRGLEQQKYYMLIKIPEDFSENATTLMDEHPEKLELVYMPNESFNFLSAQIGGTAAEKIKASVSEKVSETYAETMFGKVGELADGLSKASDGAAGLSEGAVKLKDGSQELNDQLSVLASKSIEFNQGMNSANSGTKELAAGAGKLAGGLGQLVEGETKLEDASGKLLSGQKDLQAGASGVKAGLDQVNSKIPAMVEGTTKIEEGAEKLGQNLSAWKAGADKAAGGAAELHAGIQELKKQMEAMAPLLGEYPEKQQQLAQALNELEAGSASLEQGTATLSDSAGALAGGSETLSAGLKEVMAGQNQLQQGISELAAGSGELETGAAKLAAGHEEFQSGLQQFGDKLSEAKAGSVELANGSSKLVGGMDQLASGSSAMRDGTGQLASGAEKLSEGNTKVADGTTELAEKLKDGAEEAQLNPNEDTYNMLAAPVKLQSETFKSVPNYGTGFAPYFLSLGLFVGALLLSIVFPLREPAGVPKSGVSWFFGKFGILAGIGILQALAADAILLLGLGLKVESIPLFLIFSIVTSLTFIALIQFLVTLLGDPGRFVAIIILILQLTTSAGTFPLELIPGFLQEFNAYLPMTYSVQGFKAVISSGDFSFMWQNTGILAGYILVLAAGTALYFHWMFKRKFAMLVE</sequence>
<comment type="subcellular location">
    <subcellularLocation>
        <location evidence="1">Membrane</location>
        <topology evidence="1">Multi-pass membrane protein</topology>
    </subcellularLocation>
</comment>
<gene>
    <name evidence="7" type="ORF">RH061_05960</name>
</gene>
<evidence type="ECO:0000313" key="8">
    <source>
        <dbReference type="Proteomes" id="UP001303324"/>
    </source>
</evidence>
<feature type="transmembrane region" description="Helical" evidence="5">
    <location>
        <begin position="612"/>
        <end position="636"/>
    </location>
</feature>
<feature type="domain" description="ABC-2 type transporter transmembrane" evidence="6">
    <location>
        <begin position="23"/>
        <end position="139"/>
    </location>
</feature>
<keyword evidence="3 5" id="KW-1133">Transmembrane helix</keyword>
<feature type="transmembrane region" description="Helical" evidence="5">
    <location>
        <begin position="643"/>
        <end position="662"/>
    </location>
</feature>
<dbReference type="InterPro" id="IPR013525">
    <property type="entry name" value="ABC2_TM"/>
</dbReference>
<name>A0ABY9VJ97_9BACI</name>